<accession>A0A9W7FPX1</accession>
<dbReference type="AlphaFoldDB" id="A0A9W7FPX1"/>
<sequence>MHTPEFRRHFVEFVPVDALMALRVVTKGWNAAVDALIDEGVESGEMLVHDGKDISFGEANSRKERRKLITRVIFLPNITKVGEYACEFACNLVIVDIPEGIQSISTAAFDGCRSLTTVSFSRTLTSIGELAFYNCPSLENADLLHTNLQDLGNYAFPKLQRNKIGDDPGLTSNAW</sequence>
<organism evidence="1 2">
    <name type="scientific">Triparma laevis f. longispina</name>
    <dbReference type="NCBI Taxonomy" id="1714387"/>
    <lineage>
        <taxon>Eukaryota</taxon>
        <taxon>Sar</taxon>
        <taxon>Stramenopiles</taxon>
        <taxon>Ochrophyta</taxon>
        <taxon>Bolidophyceae</taxon>
        <taxon>Parmales</taxon>
        <taxon>Triparmaceae</taxon>
        <taxon>Triparma</taxon>
    </lineage>
</organism>
<reference evidence="2" key="1">
    <citation type="journal article" date="2023" name="Commun. Biol.">
        <title>Genome analysis of Parmales, the sister group of diatoms, reveals the evolutionary specialization of diatoms from phago-mixotrophs to photoautotrophs.</title>
        <authorList>
            <person name="Ban H."/>
            <person name="Sato S."/>
            <person name="Yoshikawa S."/>
            <person name="Yamada K."/>
            <person name="Nakamura Y."/>
            <person name="Ichinomiya M."/>
            <person name="Sato N."/>
            <person name="Blanc-Mathieu R."/>
            <person name="Endo H."/>
            <person name="Kuwata A."/>
            <person name="Ogata H."/>
        </authorList>
    </citation>
    <scope>NUCLEOTIDE SEQUENCE [LARGE SCALE GENOMIC DNA]</scope>
    <source>
        <strain evidence="2">NIES 3700</strain>
    </source>
</reference>
<name>A0A9W7FPX1_9STRA</name>
<dbReference type="Proteomes" id="UP001165122">
    <property type="component" value="Unassembled WGS sequence"/>
</dbReference>
<evidence type="ECO:0000313" key="2">
    <source>
        <dbReference type="Proteomes" id="UP001165122"/>
    </source>
</evidence>
<comment type="caution">
    <text evidence="1">The sequence shown here is derived from an EMBL/GenBank/DDBJ whole genome shotgun (WGS) entry which is preliminary data.</text>
</comment>
<protein>
    <recommendedName>
        <fullName evidence="3">Leucine-rich repeat domain-containing protein</fullName>
    </recommendedName>
</protein>
<dbReference type="Gene3D" id="3.80.10.10">
    <property type="entry name" value="Ribonuclease Inhibitor"/>
    <property type="match status" value="1"/>
</dbReference>
<dbReference type="EMBL" id="BRXW01000263">
    <property type="protein sequence ID" value="GMI16749.1"/>
    <property type="molecule type" value="Genomic_DNA"/>
</dbReference>
<dbReference type="InterPro" id="IPR032675">
    <property type="entry name" value="LRR_dom_sf"/>
</dbReference>
<proteinExistence type="predicted"/>
<dbReference type="SUPFAM" id="SSF52058">
    <property type="entry name" value="L domain-like"/>
    <property type="match status" value="1"/>
</dbReference>
<evidence type="ECO:0008006" key="3">
    <source>
        <dbReference type="Google" id="ProtNLM"/>
    </source>
</evidence>
<evidence type="ECO:0000313" key="1">
    <source>
        <dbReference type="EMBL" id="GMI16749.1"/>
    </source>
</evidence>
<keyword evidence="2" id="KW-1185">Reference proteome</keyword>
<dbReference type="InterPro" id="IPR026906">
    <property type="entry name" value="LRR_5"/>
</dbReference>
<dbReference type="Pfam" id="PF13306">
    <property type="entry name" value="LRR_5"/>
    <property type="match status" value="1"/>
</dbReference>
<gene>
    <name evidence="1" type="ORF">TrLO_g3672</name>
</gene>